<gene>
    <name evidence="2" type="ORF">OI18_07100</name>
</gene>
<accession>A0A0C1LIY6</accession>
<dbReference type="RefSeq" id="WP_152616758.1">
    <property type="nucleotide sequence ID" value="NZ_JSVC01000007.1"/>
</dbReference>
<dbReference type="EMBL" id="JSVC01000007">
    <property type="protein sequence ID" value="KIC95358.1"/>
    <property type="molecule type" value="Genomic_DNA"/>
</dbReference>
<name>A0A0C1LIY6_9BACT</name>
<dbReference type="STRING" id="1349421.OI18_07100"/>
<keyword evidence="3" id="KW-1185">Reference proteome</keyword>
<evidence type="ECO:0000313" key="3">
    <source>
        <dbReference type="Proteomes" id="UP000031408"/>
    </source>
</evidence>
<evidence type="ECO:0000256" key="1">
    <source>
        <dbReference type="SAM" id="SignalP"/>
    </source>
</evidence>
<comment type="caution">
    <text evidence="2">The sequence shown here is derived from an EMBL/GenBank/DDBJ whole genome shotgun (WGS) entry which is preliminary data.</text>
</comment>
<reference evidence="2 3" key="1">
    <citation type="submission" date="2014-11" db="EMBL/GenBank/DDBJ databases">
        <title>Genome sequence of Flavihumibacter solisilvae 3-3.</title>
        <authorList>
            <person name="Zhou G."/>
            <person name="Li M."/>
            <person name="Wang G."/>
        </authorList>
    </citation>
    <scope>NUCLEOTIDE SEQUENCE [LARGE SCALE GENOMIC DNA]</scope>
    <source>
        <strain evidence="2 3">3-3</strain>
    </source>
</reference>
<dbReference type="Proteomes" id="UP000031408">
    <property type="component" value="Unassembled WGS sequence"/>
</dbReference>
<organism evidence="2 3">
    <name type="scientific">Flavihumibacter solisilvae</name>
    <dbReference type="NCBI Taxonomy" id="1349421"/>
    <lineage>
        <taxon>Bacteria</taxon>
        <taxon>Pseudomonadati</taxon>
        <taxon>Bacteroidota</taxon>
        <taxon>Chitinophagia</taxon>
        <taxon>Chitinophagales</taxon>
        <taxon>Chitinophagaceae</taxon>
        <taxon>Flavihumibacter</taxon>
    </lineage>
</organism>
<proteinExistence type="predicted"/>
<feature type="chain" id="PRO_5002135499" evidence="1">
    <location>
        <begin position="23"/>
        <end position="66"/>
    </location>
</feature>
<keyword evidence="1" id="KW-0732">Signal</keyword>
<dbReference type="AlphaFoldDB" id="A0A0C1LIY6"/>
<sequence>MYNKLILLLMSGIFGLSLVVQAGGGKDGQGGSVAEANKKLAAAQRKLKDKTEKKALKAETRKLKIL</sequence>
<feature type="signal peptide" evidence="1">
    <location>
        <begin position="1"/>
        <end position="22"/>
    </location>
</feature>
<protein>
    <submittedName>
        <fullName evidence="2">Uncharacterized protein</fullName>
    </submittedName>
</protein>
<evidence type="ECO:0000313" key="2">
    <source>
        <dbReference type="EMBL" id="KIC95358.1"/>
    </source>
</evidence>